<sequence length="85" mass="9457">RMDLLSNREEDEAYLAAEPGEQYVLYFTDGGSVGLNLKGHNGKFQLRWTDIRTGNWGDRMAISGGKVVTVNAPDKGPWVAAIFRQ</sequence>
<accession>X0X299</accession>
<name>X0X299_9ZZZZ</name>
<feature type="domain" description="Putative collagen-binding" evidence="1">
    <location>
        <begin position="6"/>
        <end position="74"/>
    </location>
</feature>
<organism evidence="2">
    <name type="scientific">marine sediment metagenome</name>
    <dbReference type="NCBI Taxonomy" id="412755"/>
    <lineage>
        <taxon>unclassified sequences</taxon>
        <taxon>metagenomes</taxon>
        <taxon>ecological metagenomes</taxon>
    </lineage>
</organism>
<reference evidence="2" key="1">
    <citation type="journal article" date="2014" name="Front. Microbiol.">
        <title>High frequency of phylogenetically diverse reductive dehalogenase-homologous genes in deep subseafloor sedimentary metagenomes.</title>
        <authorList>
            <person name="Kawai M."/>
            <person name="Futagami T."/>
            <person name="Toyoda A."/>
            <person name="Takaki Y."/>
            <person name="Nishi S."/>
            <person name="Hori S."/>
            <person name="Arai W."/>
            <person name="Tsubouchi T."/>
            <person name="Morono Y."/>
            <person name="Uchiyama I."/>
            <person name="Ito T."/>
            <person name="Fujiyama A."/>
            <person name="Inagaki F."/>
            <person name="Takami H."/>
        </authorList>
    </citation>
    <scope>NUCLEOTIDE SEQUENCE</scope>
    <source>
        <strain evidence="2">Expedition CK06-06</strain>
    </source>
</reference>
<dbReference type="EMBL" id="BARS01045264">
    <property type="protein sequence ID" value="GAG30773.1"/>
    <property type="molecule type" value="Genomic_DNA"/>
</dbReference>
<evidence type="ECO:0000313" key="2">
    <source>
        <dbReference type="EMBL" id="GAG30773.1"/>
    </source>
</evidence>
<gene>
    <name evidence="2" type="ORF">S01H1_68260</name>
</gene>
<dbReference type="Pfam" id="PF12904">
    <property type="entry name" value="Collagen_bind_2"/>
    <property type="match status" value="1"/>
</dbReference>
<comment type="caution">
    <text evidence="2">The sequence shown here is derived from an EMBL/GenBank/DDBJ whole genome shotgun (WGS) entry which is preliminary data.</text>
</comment>
<dbReference type="InterPro" id="IPR024749">
    <property type="entry name" value="Collagen-bd_put"/>
</dbReference>
<dbReference type="AlphaFoldDB" id="X0X299"/>
<proteinExistence type="predicted"/>
<feature type="non-terminal residue" evidence="2">
    <location>
        <position position="1"/>
    </location>
</feature>
<evidence type="ECO:0000259" key="1">
    <source>
        <dbReference type="Pfam" id="PF12904"/>
    </source>
</evidence>
<protein>
    <recommendedName>
        <fullName evidence="1">Putative collagen-binding domain-containing protein</fullName>
    </recommendedName>
</protein>